<gene>
    <name evidence="8" type="ORF">BSL82_01055</name>
</gene>
<protein>
    <recommendedName>
        <fullName evidence="2">histidine kinase</fullName>
        <ecNumber evidence="2">2.7.13.3</ecNumber>
    </recommendedName>
</protein>
<dbReference type="KEGG" id="sphj:BSL82_01055"/>
<dbReference type="EMBL" id="CP018221">
    <property type="protein sequence ID" value="API58059.1"/>
    <property type="molecule type" value="Genomic_DNA"/>
</dbReference>
<evidence type="ECO:0000256" key="3">
    <source>
        <dbReference type="ARBA" id="ARBA00022679"/>
    </source>
</evidence>
<sequence length="672" mass="72524">MRFDDMIDTVLAQPLNGGSVRVTVYRQLVDLIAQGRADHDERLARRAYEAIDAIREDVPREVRAGLAQGLAGFAVPARLVAHFSREEVKDVAVFLASARLGEDEWLAILPTMPPQSRSVLRSRRDLPQRVQTLLESFGPADLALAAPEEPELPWTGLEGREETTARPAAPADALPPIVEPAKTAPQPTPFVRPARETAKARRVDHLFATEAPQPQRADAPAEPARPRDPAVVEGETQVRELLRRIEEFRARIPRPPEAASYEPSDAEDALESESHVREHPSAAEEPIDDIPESQWTTVPEAEAPHTKPQLAVHDFRWETDTSGMILWVDGIAREAVIGRTVALSEPEAIEGVDMKVATAFARRAPFRDGRLRLPGSGEASGVWMISGVPFFDPRGGRFCGFRGTARRVQEDAAVAAEELASPTPAAPTILAERRQEQKEPPSPDAIRQMTHELRTPLNAIVGFAEMIDRQMLGPAAQGYRDRAQDILADAHRLLAAIDDMDAAARGANGAPDGPPLVDAGGLVERVIGRYRGLSRERGIELIGSIAIGLPAIETSEEVLERVVGRLFAAVIGAARAGDRLTYGVGSGEGDSVRIFLSRPAALAGRDAEALYDPASAGFAAGLEAPALGLGFGLRLVRQLASALGGQFEIEDSLFMLTLPCSRAQARQAGNVA</sequence>
<organism evidence="8 9">
    <name type="scientific">Tardibacter chloracetimidivorans</name>
    <dbReference type="NCBI Taxonomy" id="1921510"/>
    <lineage>
        <taxon>Bacteria</taxon>
        <taxon>Pseudomonadati</taxon>
        <taxon>Pseudomonadota</taxon>
        <taxon>Alphaproteobacteria</taxon>
        <taxon>Sphingomonadales</taxon>
        <taxon>Sphingomonadaceae</taxon>
        <taxon>Tardibacter</taxon>
    </lineage>
</organism>
<name>A0A1L3ZR06_9SPHN</name>
<evidence type="ECO:0000256" key="6">
    <source>
        <dbReference type="SAM" id="MobiDB-lite"/>
    </source>
</evidence>
<evidence type="ECO:0000313" key="8">
    <source>
        <dbReference type="EMBL" id="API58059.1"/>
    </source>
</evidence>
<keyword evidence="5" id="KW-0902">Two-component regulatory system</keyword>
<feature type="region of interest" description="Disordered" evidence="6">
    <location>
        <begin position="254"/>
        <end position="293"/>
    </location>
</feature>
<dbReference type="SUPFAM" id="SSF55874">
    <property type="entry name" value="ATPase domain of HSP90 chaperone/DNA topoisomerase II/histidine kinase"/>
    <property type="match status" value="1"/>
</dbReference>
<feature type="compositionally biased region" description="Basic and acidic residues" evidence="6">
    <location>
        <begin position="193"/>
        <end position="207"/>
    </location>
</feature>
<evidence type="ECO:0000256" key="2">
    <source>
        <dbReference type="ARBA" id="ARBA00012438"/>
    </source>
</evidence>
<reference evidence="9" key="1">
    <citation type="submission" date="2016-11" db="EMBL/GenBank/DDBJ databases">
        <title>Complete Genome Sequence of alachlor-degrading Sphingomonas sp. strain JJ-A5.</title>
        <authorList>
            <person name="Lee H."/>
            <person name="Ka J.-O."/>
        </authorList>
    </citation>
    <scope>NUCLEOTIDE SEQUENCE [LARGE SCALE GENOMIC DNA]</scope>
    <source>
        <strain evidence="9">JJ-A5</strain>
    </source>
</reference>
<dbReference type="CDD" id="cd00082">
    <property type="entry name" value="HisKA"/>
    <property type="match status" value="1"/>
</dbReference>
<dbReference type="InterPro" id="IPR036890">
    <property type="entry name" value="HATPase_C_sf"/>
</dbReference>
<dbReference type="OrthoDB" id="9813151at2"/>
<keyword evidence="9" id="KW-1185">Reference proteome</keyword>
<dbReference type="RefSeq" id="WP_072595635.1">
    <property type="nucleotide sequence ID" value="NZ_CP018221.1"/>
</dbReference>
<feature type="compositionally biased region" description="Basic and acidic residues" evidence="6">
    <location>
        <begin position="272"/>
        <end position="282"/>
    </location>
</feature>
<comment type="catalytic activity">
    <reaction evidence="1">
        <text>ATP + protein L-histidine = ADP + protein N-phospho-L-histidine.</text>
        <dbReference type="EC" id="2.7.13.3"/>
    </reaction>
</comment>
<dbReference type="InterPro" id="IPR050736">
    <property type="entry name" value="Sensor_HK_Regulatory"/>
</dbReference>
<dbReference type="EC" id="2.7.13.3" evidence="2"/>
<evidence type="ECO:0000313" key="9">
    <source>
        <dbReference type="Proteomes" id="UP000182063"/>
    </source>
</evidence>
<evidence type="ECO:0000256" key="4">
    <source>
        <dbReference type="ARBA" id="ARBA00022777"/>
    </source>
</evidence>
<keyword evidence="4" id="KW-0418">Kinase</keyword>
<proteinExistence type="predicted"/>
<dbReference type="STRING" id="1921510.BSL82_01055"/>
<feature type="domain" description="Histidine kinase" evidence="7">
    <location>
        <begin position="448"/>
        <end position="662"/>
    </location>
</feature>
<dbReference type="SUPFAM" id="SSF47384">
    <property type="entry name" value="Homodimeric domain of signal transducing histidine kinase"/>
    <property type="match status" value="1"/>
</dbReference>
<accession>A0A1L3ZR06</accession>
<dbReference type="InterPro" id="IPR003661">
    <property type="entry name" value="HisK_dim/P_dom"/>
</dbReference>
<feature type="compositionally biased region" description="Low complexity" evidence="6">
    <location>
        <begin position="165"/>
        <end position="176"/>
    </location>
</feature>
<dbReference type="Gene3D" id="3.30.565.10">
    <property type="entry name" value="Histidine kinase-like ATPase, C-terminal domain"/>
    <property type="match status" value="1"/>
</dbReference>
<feature type="region of interest" description="Disordered" evidence="6">
    <location>
        <begin position="161"/>
        <end position="234"/>
    </location>
</feature>
<feature type="compositionally biased region" description="Low complexity" evidence="6">
    <location>
        <begin position="210"/>
        <end position="222"/>
    </location>
</feature>
<dbReference type="Gene3D" id="1.10.287.130">
    <property type="match status" value="1"/>
</dbReference>
<evidence type="ECO:0000256" key="1">
    <source>
        <dbReference type="ARBA" id="ARBA00000085"/>
    </source>
</evidence>
<dbReference type="InterPro" id="IPR036097">
    <property type="entry name" value="HisK_dim/P_sf"/>
</dbReference>
<dbReference type="GO" id="GO:0000155">
    <property type="term" value="F:phosphorelay sensor kinase activity"/>
    <property type="evidence" value="ECO:0007669"/>
    <property type="project" value="InterPro"/>
</dbReference>
<keyword evidence="3" id="KW-0808">Transferase</keyword>
<dbReference type="SMART" id="SM00388">
    <property type="entry name" value="HisKA"/>
    <property type="match status" value="1"/>
</dbReference>
<dbReference type="AlphaFoldDB" id="A0A1L3ZR06"/>
<dbReference type="InterPro" id="IPR005467">
    <property type="entry name" value="His_kinase_dom"/>
</dbReference>
<evidence type="ECO:0000259" key="7">
    <source>
        <dbReference type="PROSITE" id="PS50109"/>
    </source>
</evidence>
<dbReference type="PANTHER" id="PTHR43711">
    <property type="entry name" value="TWO-COMPONENT HISTIDINE KINASE"/>
    <property type="match status" value="1"/>
</dbReference>
<dbReference type="Pfam" id="PF00512">
    <property type="entry name" value="HisKA"/>
    <property type="match status" value="1"/>
</dbReference>
<dbReference type="PANTHER" id="PTHR43711:SF31">
    <property type="entry name" value="HISTIDINE KINASE"/>
    <property type="match status" value="1"/>
</dbReference>
<evidence type="ECO:0000256" key="5">
    <source>
        <dbReference type="ARBA" id="ARBA00023012"/>
    </source>
</evidence>
<dbReference type="PROSITE" id="PS50109">
    <property type="entry name" value="HIS_KIN"/>
    <property type="match status" value="1"/>
</dbReference>
<dbReference type="Proteomes" id="UP000182063">
    <property type="component" value="Chromosome"/>
</dbReference>
<feature type="compositionally biased region" description="Basic and acidic residues" evidence="6">
    <location>
        <begin position="224"/>
        <end position="234"/>
    </location>
</feature>